<keyword evidence="2" id="KW-0732">Signal</keyword>
<dbReference type="Gene3D" id="3.10.100.10">
    <property type="entry name" value="Mannose-Binding Protein A, subunit A"/>
    <property type="match status" value="1"/>
</dbReference>
<feature type="chain" id="PRO_5047037515" evidence="2">
    <location>
        <begin position="20"/>
        <end position="223"/>
    </location>
</feature>
<dbReference type="EMBL" id="CP111025">
    <property type="protein sequence ID" value="WAR26045.1"/>
    <property type="molecule type" value="Genomic_DNA"/>
</dbReference>
<evidence type="ECO:0000313" key="5">
    <source>
        <dbReference type="Proteomes" id="UP001164746"/>
    </source>
</evidence>
<protein>
    <submittedName>
        <fullName evidence="4">PGCA-like protein</fullName>
    </submittedName>
</protein>
<dbReference type="InterPro" id="IPR050111">
    <property type="entry name" value="C-type_lectin/snaclec_domain"/>
</dbReference>
<dbReference type="SUPFAM" id="SSF56436">
    <property type="entry name" value="C-type lectin-like"/>
    <property type="match status" value="1"/>
</dbReference>
<dbReference type="SMART" id="SM00034">
    <property type="entry name" value="CLECT"/>
    <property type="match status" value="1"/>
</dbReference>
<proteinExistence type="predicted"/>
<keyword evidence="5" id="KW-1185">Reference proteome</keyword>
<dbReference type="PROSITE" id="PS00615">
    <property type="entry name" value="C_TYPE_LECTIN_1"/>
    <property type="match status" value="1"/>
</dbReference>
<dbReference type="InterPro" id="IPR018378">
    <property type="entry name" value="C-type_lectin_CS"/>
</dbReference>
<feature type="signal peptide" evidence="2">
    <location>
        <begin position="1"/>
        <end position="19"/>
    </location>
</feature>
<dbReference type="Proteomes" id="UP001164746">
    <property type="component" value="Chromosome 14"/>
</dbReference>
<evidence type="ECO:0000256" key="2">
    <source>
        <dbReference type="SAM" id="SignalP"/>
    </source>
</evidence>
<dbReference type="Pfam" id="PF00024">
    <property type="entry name" value="PAN_1"/>
    <property type="match status" value="1"/>
</dbReference>
<evidence type="ECO:0000256" key="1">
    <source>
        <dbReference type="ARBA" id="ARBA00023157"/>
    </source>
</evidence>
<dbReference type="CDD" id="cd00037">
    <property type="entry name" value="CLECT"/>
    <property type="match status" value="1"/>
</dbReference>
<dbReference type="PANTHER" id="PTHR22803">
    <property type="entry name" value="MANNOSE, PHOSPHOLIPASE, LECTIN RECEPTOR RELATED"/>
    <property type="match status" value="1"/>
</dbReference>
<gene>
    <name evidence="4" type="ORF">MAR_011749</name>
</gene>
<reference evidence="4" key="1">
    <citation type="submission" date="2022-11" db="EMBL/GenBank/DDBJ databases">
        <title>Centuries of genome instability and evolution in soft-shell clam transmissible cancer (bioRxiv).</title>
        <authorList>
            <person name="Hart S.F.M."/>
            <person name="Yonemitsu M.A."/>
            <person name="Giersch R.M."/>
            <person name="Beal B.F."/>
            <person name="Arriagada G."/>
            <person name="Davis B.W."/>
            <person name="Ostrander E.A."/>
            <person name="Goff S.P."/>
            <person name="Metzger M.J."/>
        </authorList>
    </citation>
    <scope>NUCLEOTIDE SEQUENCE</scope>
    <source>
        <strain evidence="4">MELC-2E11</strain>
        <tissue evidence="4">Siphon/mantle</tissue>
    </source>
</reference>
<dbReference type="InterPro" id="IPR001304">
    <property type="entry name" value="C-type_lectin-like"/>
</dbReference>
<evidence type="ECO:0000313" key="4">
    <source>
        <dbReference type="EMBL" id="WAR26045.1"/>
    </source>
</evidence>
<sequence>MNILDICLILMEFVAFVYSKNGFKNFRRYNGTETIKGELLQNTSTKSVLHCTWLCNEYKPVEGDACNAVRYSETTNACQLLVPANTSTQQWSTNDSQWSIYEPSCPIGWVKNRNSCYLEAVDHGLPWREANHYCETKGGTLTAITDDAENEFVGSLYSGWLGGSDLEVEGEWKWTTGEVWNFTSWYPGFPQNYTDNDCLIMFGHLWRDFRCSRAYPFICEKGV</sequence>
<organism evidence="4 5">
    <name type="scientific">Mya arenaria</name>
    <name type="common">Soft-shell clam</name>
    <dbReference type="NCBI Taxonomy" id="6604"/>
    <lineage>
        <taxon>Eukaryota</taxon>
        <taxon>Metazoa</taxon>
        <taxon>Spiralia</taxon>
        <taxon>Lophotrochozoa</taxon>
        <taxon>Mollusca</taxon>
        <taxon>Bivalvia</taxon>
        <taxon>Autobranchia</taxon>
        <taxon>Heteroconchia</taxon>
        <taxon>Euheterodonta</taxon>
        <taxon>Imparidentia</taxon>
        <taxon>Neoheterodontei</taxon>
        <taxon>Myida</taxon>
        <taxon>Myoidea</taxon>
        <taxon>Myidae</taxon>
        <taxon>Mya</taxon>
    </lineage>
</organism>
<dbReference type="Pfam" id="PF00059">
    <property type="entry name" value="Lectin_C"/>
    <property type="match status" value="1"/>
</dbReference>
<dbReference type="InterPro" id="IPR016187">
    <property type="entry name" value="CTDL_fold"/>
</dbReference>
<evidence type="ECO:0000259" key="3">
    <source>
        <dbReference type="PROSITE" id="PS50041"/>
    </source>
</evidence>
<dbReference type="Gene3D" id="3.50.4.10">
    <property type="entry name" value="Hepatocyte Growth Factor"/>
    <property type="match status" value="1"/>
</dbReference>
<dbReference type="PROSITE" id="PS50041">
    <property type="entry name" value="C_TYPE_LECTIN_2"/>
    <property type="match status" value="1"/>
</dbReference>
<dbReference type="InterPro" id="IPR016186">
    <property type="entry name" value="C-type_lectin-like/link_sf"/>
</dbReference>
<dbReference type="InterPro" id="IPR003609">
    <property type="entry name" value="Pan_app"/>
</dbReference>
<name>A0ABY7FV25_MYAAR</name>
<accession>A0ABY7FV25</accession>
<keyword evidence="1" id="KW-1015">Disulfide bond</keyword>
<feature type="domain" description="C-type lectin" evidence="3">
    <location>
        <begin position="112"/>
        <end position="220"/>
    </location>
</feature>